<comment type="caution">
    <text evidence="2">The sequence shown here is derived from an EMBL/GenBank/DDBJ whole genome shotgun (WGS) entry which is preliminary data.</text>
</comment>
<keyword evidence="3" id="KW-1185">Reference proteome</keyword>
<feature type="transmembrane region" description="Helical" evidence="1">
    <location>
        <begin position="169"/>
        <end position="193"/>
    </location>
</feature>
<evidence type="ECO:0000313" key="2">
    <source>
        <dbReference type="EMBL" id="OPJ64640.1"/>
    </source>
</evidence>
<organism evidence="2 3">
    <name type="scientific">Clostridium oryzae</name>
    <dbReference type="NCBI Taxonomy" id="1450648"/>
    <lineage>
        <taxon>Bacteria</taxon>
        <taxon>Bacillati</taxon>
        <taxon>Bacillota</taxon>
        <taxon>Clostridia</taxon>
        <taxon>Eubacteriales</taxon>
        <taxon>Clostridiaceae</taxon>
        <taxon>Clostridium</taxon>
    </lineage>
</organism>
<name>A0A1V4IXT3_9CLOT</name>
<keyword evidence="1" id="KW-0812">Transmembrane</keyword>
<reference evidence="2 3" key="1">
    <citation type="submission" date="2017-03" db="EMBL/GenBank/DDBJ databases">
        <title>Genome sequence of Clostridium oryzae DSM 28571.</title>
        <authorList>
            <person name="Poehlein A."/>
            <person name="Daniel R."/>
        </authorList>
    </citation>
    <scope>NUCLEOTIDE SEQUENCE [LARGE SCALE GENOMIC DNA]</scope>
    <source>
        <strain evidence="2 3">DSM 28571</strain>
    </source>
</reference>
<dbReference type="Pfam" id="PF12730">
    <property type="entry name" value="ABC2_membrane_4"/>
    <property type="match status" value="1"/>
</dbReference>
<protein>
    <submittedName>
        <fullName evidence="2">ABC-2 family transporter protein</fullName>
    </submittedName>
</protein>
<dbReference type="Proteomes" id="UP000190080">
    <property type="component" value="Unassembled WGS sequence"/>
</dbReference>
<evidence type="ECO:0000313" key="3">
    <source>
        <dbReference type="Proteomes" id="UP000190080"/>
    </source>
</evidence>
<feature type="transmembrane region" description="Helical" evidence="1">
    <location>
        <begin position="17"/>
        <end position="37"/>
    </location>
</feature>
<dbReference type="RefSeq" id="WP_169911501.1">
    <property type="nucleotide sequence ID" value="NZ_MZGV01000003.1"/>
</dbReference>
<evidence type="ECO:0000256" key="1">
    <source>
        <dbReference type="SAM" id="Phobius"/>
    </source>
</evidence>
<proteinExistence type="predicted"/>
<dbReference type="STRING" id="1450648.CLORY_05090"/>
<dbReference type="AlphaFoldDB" id="A0A1V4IXT3"/>
<feature type="transmembrane region" description="Helical" evidence="1">
    <location>
        <begin position="140"/>
        <end position="162"/>
    </location>
</feature>
<feature type="transmembrane region" description="Helical" evidence="1">
    <location>
        <begin position="213"/>
        <end position="235"/>
    </location>
</feature>
<keyword evidence="1" id="KW-1133">Transmembrane helix</keyword>
<gene>
    <name evidence="2" type="ORF">CLORY_05090</name>
</gene>
<accession>A0A1V4IXT3</accession>
<sequence length="240" mass="26945">MLSYLQVEFIKLKRKKVLFWAMLTAIAPPLINMIHRLSLPKASLVNKTFAEFCKFDFTQWFLLPCVLTMLALMIFCTEHENRTMRQLRIIPIGGVRYVFGKLITILIFSVVYMVISWAATLLSGLIIGYDDISIAVITKYLRICITAGGLIMAAMMPVFLLIVAAKKDYILSTCAMLIYNISGVMFAGALRGIHPLASSNIIIWYSGSANRNVIISSLNIILSFVIFVSLSIYVLKQQEG</sequence>
<keyword evidence="1" id="KW-0472">Membrane</keyword>
<feature type="transmembrane region" description="Helical" evidence="1">
    <location>
        <begin position="57"/>
        <end position="77"/>
    </location>
</feature>
<feature type="transmembrane region" description="Helical" evidence="1">
    <location>
        <begin position="98"/>
        <end position="128"/>
    </location>
</feature>
<dbReference type="EMBL" id="MZGV01000003">
    <property type="protein sequence ID" value="OPJ64640.1"/>
    <property type="molecule type" value="Genomic_DNA"/>
</dbReference>